<name>A0A1C3ELY3_9GAMM</name>
<dbReference type="EMBL" id="LYBM01000009">
    <property type="protein sequence ID" value="ODA34244.1"/>
    <property type="molecule type" value="Genomic_DNA"/>
</dbReference>
<proteinExistence type="predicted"/>
<evidence type="ECO:0000313" key="3">
    <source>
        <dbReference type="Proteomes" id="UP000094936"/>
    </source>
</evidence>
<accession>A0A1C3ELY3</accession>
<dbReference type="Proteomes" id="UP000094936">
    <property type="component" value="Unassembled WGS sequence"/>
</dbReference>
<keyword evidence="3" id="KW-1185">Reference proteome</keyword>
<dbReference type="Pfam" id="PF02190">
    <property type="entry name" value="LON_substr_bdg"/>
    <property type="match status" value="1"/>
</dbReference>
<evidence type="ECO:0000313" key="2">
    <source>
        <dbReference type="EMBL" id="ODA34244.1"/>
    </source>
</evidence>
<sequence length="185" mass="21167">MPEMMPLIFSRRHVLPSGRLPLLVLPGEQQNTLVHALKTNQEFGLGMTSPMANSIITKVAIEDFSSRDGNRIMLILRGLSCFRVNRVFEESEGVLTGECTLLPDWPQQDISEDTEALANRLLILFERFPDLQKLYVDTEFENLTWLCQRWLELLPLCAKEKQILVASDSCRSTCDYLMSLMDKTN</sequence>
<evidence type="ECO:0000259" key="1">
    <source>
        <dbReference type="Pfam" id="PF02190"/>
    </source>
</evidence>
<reference evidence="2 3" key="1">
    <citation type="submission" date="2016-05" db="EMBL/GenBank/DDBJ databases">
        <title>Genomic Taxonomy of the Vibrionaceae.</title>
        <authorList>
            <person name="Gomez-Gil B."/>
            <person name="Enciso-Ibarra J."/>
        </authorList>
    </citation>
    <scope>NUCLEOTIDE SEQUENCE [LARGE SCALE GENOMIC DNA]</scope>
    <source>
        <strain evidence="2 3">CAIM 1920</strain>
    </source>
</reference>
<dbReference type="AlphaFoldDB" id="A0A1C3ELY3"/>
<dbReference type="InterPro" id="IPR015947">
    <property type="entry name" value="PUA-like_sf"/>
</dbReference>
<organism evidence="2 3">
    <name type="scientific">Veronia pacifica</name>
    <dbReference type="NCBI Taxonomy" id="1080227"/>
    <lineage>
        <taxon>Bacteria</taxon>
        <taxon>Pseudomonadati</taxon>
        <taxon>Pseudomonadota</taxon>
        <taxon>Gammaproteobacteria</taxon>
        <taxon>Vibrionales</taxon>
        <taxon>Vibrionaceae</taxon>
        <taxon>Veronia</taxon>
    </lineage>
</organism>
<dbReference type="SUPFAM" id="SSF88697">
    <property type="entry name" value="PUA domain-like"/>
    <property type="match status" value="1"/>
</dbReference>
<gene>
    <name evidence="2" type="ORF">A8L45_06775</name>
</gene>
<feature type="domain" description="Lon N-terminal" evidence="1">
    <location>
        <begin position="57"/>
        <end position="183"/>
    </location>
</feature>
<protein>
    <recommendedName>
        <fullName evidence="1">Lon N-terminal domain-containing protein</fullName>
    </recommendedName>
</protein>
<dbReference type="STRING" id="1080227.A8L45_06775"/>
<dbReference type="OrthoDB" id="8558970at2"/>
<dbReference type="InterPro" id="IPR046336">
    <property type="entry name" value="Lon_prtase_N_sf"/>
</dbReference>
<comment type="caution">
    <text evidence="2">The sequence shown here is derived from an EMBL/GenBank/DDBJ whole genome shotgun (WGS) entry which is preliminary data.</text>
</comment>
<dbReference type="RefSeq" id="WP_068900530.1">
    <property type="nucleotide sequence ID" value="NZ_JBHUIF010000009.1"/>
</dbReference>
<dbReference type="Gene3D" id="2.30.130.40">
    <property type="entry name" value="LON domain-like"/>
    <property type="match status" value="1"/>
</dbReference>
<dbReference type="InterPro" id="IPR003111">
    <property type="entry name" value="Lon_prtase_N"/>
</dbReference>